<reference evidence="2" key="1">
    <citation type="submission" date="2019-12" db="EMBL/GenBank/DDBJ databases">
        <title>Genome sequencing and annotation of Brassica cretica.</title>
        <authorList>
            <person name="Studholme D.J."/>
            <person name="Sarris P."/>
        </authorList>
    </citation>
    <scope>NUCLEOTIDE SEQUENCE</scope>
    <source>
        <strain evidence="2">PFS-109/04</strain>
        <tissue evidence="2">Leaf</tissue>
    </source>
</reference>
<feature type="compositionally biased region" description="Basic and acidic residues" evidence="1">
    <location>
        <begin position="267"/>
        <end position="277"/>
    </location>
</feature>
<dbReference type="Proteomes" id="UP000712600">
    <property type="component" value="Unassembled WGS sequence"/>
</dbReference>
<dbReference type="EMBL" id="QGKX02000088">
    <property type="protein sequence ID" value="KAF3583785.1"/>
    <property type="molecule type" value="Genomic_DNA"/>
</dbReference>
<sequence length="526" mass="58665">MDQSKESDQHEDQDVPNVPIEVHSSDRTRQTDQAVYRIDPRTSGLELRPYPRPDDQTDRTEARLSRPTRQAKADGQARINLGRANSDSDRGFSLLARLARTACTGDCADDLASLFDPMMDFSFGYLSKARILKLSEDLGHAGRQLNLSCFLVSHIQVNTSSNCWTCESYQATTRDSSLGGLVSHIKHHLESGISEALRNLRVTLQSIQFSIRSSYPNRTSRVIRSQGLSSGIRATLLGACIESYTWQTGLQIEVFDTTSDVPQSMDQSKESDQHEDQDVPNVPIEVHSSDRTRQTDQAVYRIDPRTSGLELRPYPRPDDQTDRTEARLSLPTRQAKADGQARINLGRANSDSDRGFSLLACLAHTACTDDCADDLASLFDPMMDFSFGYLSKARILKISEDLGHAGRQLNLSCFLVRHIQVNTSSNRWTCESYQATTRDSSLGGLVSHIKHHLESGISEALQNLRVTLQSIQFSIRSSYPNRTSRVIRSQGPSSDPSKARRDPDQPTDASSTRSKERSPKASQPFR</sequence>
<organism evidence="2 3">
    <name type="scientific">Brassica cretica</name>
    <name type="common">Mustard</name>
    <dbReference type="NCBI Taxonomy" id="69181"/>
    <lineage>
        <taxon>Eukaryota</taxon>
        <taxon>Viridiplantae</taxon>
        <taxon>Streptophyta</taxon>
        <taxon>Embryophyta</taxon>
        <taxon>Tracheophyta</taxon>
        <taxon>Spermatophyta</taxon>
        <taxon>Magnoliopsida</taxon>
        <taxon>eudicotyledons</taxon>
        <taxon>Gunneridae</taxon>
        <taxon>Pentapetalae</taxon>
        <taxon>rosids</taxon>
        <taxon>malvids</taxon>
        <taxon>Brassicales</taxon>
        <taxon>Brassicaceae</taxon>
        <taxon>Brassiceae</taxon>
        <taxon>Brassica</taxon>
    </lineage>
</organism>
<feature type="region of interest" description="Disordered" evidence="1">
    <location>
        <begin position="1"/>
        <end position="77"/>
    </location>
</feature>
<comment type="caution">
    <text evidence="2">The sequence shown here is derived from an EMBL/GenBank/DDBJ whole genome shotgun (WGS) entry which is preliminary data.</text>
</comment>
<evidence type="ECO:0000256" key="1">
    <source>
        <dbReference type="SAM" id="MobiDB-lite"/>
    </source>
</evidence>
<proteinExistence type="predicted"/>
<evidence type="ECO:0000313" key="3">
    <source>
        <dbReference type="Proteomes" id="UP000712600"/>
    </source>
</evidence>
<feature type="region of interest" description="Disordered" evidence="1">
    <location>
        <begin position="482"/>
        <end position="526"/>
    </location>
</feature>
<gene>
    <name evidence="2" type="ORF">F2Q69_00029518</name>
</gene>
<feature type="region of interest" description="Disordered" evidence="1">
    <location>
        <begin position="260"/>
        <end position="326"/>
    </location>
</feature>
<feature type="compositionally biased region" description="Basic and acidic residues" evidence="1">
    <location>
        <begin position="49"/>
        <end position="64"/>
    </location>
</feature>
<protein>
    <submittedName>
        <fullName evidence="2">Uncharacterized protein</fullName>
    </submittedName>
</protein>
<feature type="compositionally biased region" description="Basic and acidic residues" evidence="1">
    <location>
        <begin position="1"/>
        <end position="13"/>
    </location>
</feature>
<dbReference type="AlphaFoldDB" id="A0A8S9RRB9"/>
<feature type="compositionally biased region" description="Basic and acidic residues" evidence="1">
    <location>
        <begin position="313"/>
        <end position="326"/>
    </location>
</feature>
<feature type="compositionally biased region" description="Polar residues" evidence="1">
    <location>
        <begin position="482"/>
        <end position="496"/>
    </location>
</feature>
<name>A0A8S9RRB9_BRACR</name>
<accession>A0A8S9RRB9</accession>
<evidence type="ECO:0000313" key="2">
    <source>
        <dbReference type="EMBL" id="KAF3583785.1"/>
    </source>
</evidence>